<name>A0ABX8BED6_9BACT</name>
<dbReference type="SUPFAM" id="SSF101898">
    <property type="entry name" value="NHL repeat"/>
    <property type="match status" value="2"/>
</dbReference>
<dbReference type="Gene3D" id="2.120.10.30">
    <property type="entry name" value="TolB, C-terminal domain"/>
    <property type="match status" value="7"/>
</dbReference>
<feature type="repeat" description="NHL" evidence="2">
    <location>
        <begin position="563"/>
        <end position="594"/>
    </location>
</feature>
<dbReference type="Proteomes" id="UP000676506">
    <property type="component" value="Chromosome 1"/>
</dbReference>
<organism evidence="4 5">
    <name type="scientific">Chloracidobacterium validum</name>
    <dbReference type="NCBI Taxonomy" id="2821543"/>
    <lineage>
        <taxon>Bacteria</taxon>
        <taxon>Pseudomonadati</taxon>
        <taxon>Acidobacteriota</taxon>
        <taxon>Terriglobia</taxon>
        <taxon>Terriglobales</taxon>
        <taxon>Acidobacteriaceae</taxon>
        <taxon>Chloracidobacterium</taxon>
    </lineage>
</organism>
<proteinExistence type="predicted"/>
<protein>
    <recommendedName>
        <fullName evidence="6">NHL repeat protein</fullName>
    </recommendedName>
</protein>
<dbReference type="PROSITE" id="PS51125">
    <property type="entry name" value="NHL"/>
    <property type="match status" value="4"/>
</dbReference>
<dbReference type="CDD" id="cd14953">
    <property type="entry name" value="NHL_like_1"/>
    <property type="match status" value="1"/>
</dbReference>
<evidence type="ECO:0000256" key="1">
    <source>
        <dbReference type="ARBA" id="ARBA00022737"/>
    </source>
</evidence>
<gene>
    <name evidence="4" type="ORF">J8C06_03070</name>
</gene>
<dbReference type="PANTHER" id="PTHR13833:SF71">
    <property type="entry name" value="NHL DOMAIN-CONTAINING PROTEIN"/>
    <property type="match status" value="1"/>
</dbReference>
<evidence type="ECO:0000256" key="3">
    <source>
        <dbReference type="SAM" id="MobiDB-lite"/>
    </source>
</evidence>
<sequence>MAALFRFVADYLPDVSEEGTLASALNDLLDELPPSIRGDKFTTGLYTGLTAQLEAVWQGIPYLFWGVVITRTGSSPATLSRGLLMVAVPVAALDVGESVARFILDSFAVAGQSVTDARISMSQIEAVEFDPSSLVETRRLAEETNISTLEDLPAHPPERERLPDWKIAVSTLTISDGGYGDGPLSVAKFLRPNGITCDPQGNLYVADFGGHRIRQISVDGMVRTLAGNGRAGNRDDLGLLAEFNGPRGVAYASGYLYVADLNNACIRRVTLDGAVTTLAGDGVEGTRDGVGKQARFKSPRAIAVDALGTVYVADDARIRCISPNGMVTTRAGSEPGCLDGPAATAQFDTLSGLALDRVGNLYLADAGNRRLRKLSRDGQVTTLPVGPDAQTDTPILHPVAVCVGPDGTLYVLDVADFSLKAVLPGGQVVRIAGDQQGNSDGDEKTAKFWMPTALAHFNDRLYVTDREQHAIRLVRLYHGASPLNVALEGPTEQFGAPPAPEDSKQTKPSVAVIVPQPGTVVPHGVPPFAAQAGLTTTDLDDLVVEVVTGRAAGLVDGVGAVAQLNHPVGLALDAEGVLYIADHFNHAIRKLTPDGYLQTVAGGHQRGFRDGRGNEAEFNGPLGIAVGRQGEVYVADHLNARVRVVTPDGEVRTLAGTGVPTIEDGPVTAASFEGPKGLAVDMHGIVYVTDGVVVRVITPDGQVQTLAGQARGFRDGIGARAMFGWVYAITLDVSGRCYVTDAANHAIRCVFPDGTVKTVFGGGQERQLNFPNGLSADVFGNLYVADTNHHRVLRLTPTGTDTYTAALICGQRRGRQTGPAREAELDAPRGIVVGFHHDLYVADSNANRILRVRSVRLESPPSPSHWQAAPLSAAPLSVAADAQTPEGALSEAETVSESLSSLALSSRPSSAPADVAAFTKETEHGAAAQPSELSSTPPLSMPPSQPVLVQPSLVSPATPPASHPRHAAATILGWGVELSGNNLIRTEPDGSLLLDTTYSAENSAFFYLPWDVTAEQKVVIEVRMQLVAYVGERDATGCAIWFENDRHADALLIQPEGIRLLRVPTLAYACNPCAGINTYTIVLHGADLRIGFNGVARIHGDGKFWSRPAARDGRPLRRWLAFGDGSSSAGSISRWQRVTYQVIPPDSDTLPL</sequence>
<dbReference type="InterPro" id="IPR001258">
    <property type="entry name" value="NHL_repeat"/>
</dbReference>
<dbReference type="RefSeq" id="WP_211429326.1">
    <property type="nucleotide sequence ID" value="NZ_CP072648.1"/>
</dbReference>
<feature type="region of interest" description="Disordered" evidence="3">
    <location>
        <begin position="922"/>
        <end position="964"/>
    </location>
</feature>
<evidence type="ECO:0008006" key="6">
    <source>
        <dbReference type="Google" id="ProtNLM"/>
    </source>
</evidence>
<dbReference type="EMBL" id="CP072648">
    <property type="protein sequence ID" value="QUW03435.1"/>
    <property type="molecule type" value="Genomic_DNA"/>
</dbReference>
<keyword evidence="1" id="KW-0677">Repeat</keyword>
<dbReference type="Pfam" id="PF01436">
    <property type="entry name" value="NHL"/>
    <property type="match status" value="3"/>
</dbReference>
<accession>A0ABX8BED6</accession>
<evidence type="ECO:0000313" key="5">
    <source>
        <dbReference type="Proteomes" id="UP000676506"/>
    </source>
</evidence>
<evidence type="ECO:0000256" key="2">
    <source>
        <dbReference type="PROSITE-ProRule" id="PRU00504"/>
    </source>
</evidence>
<feature type="repeat" description="NHL" evidence="2">
    <location>
        <begin position="754"/>
        <end position="798"/>
    </location>
</feature>
<evidence type="ECO:0000313" key="4">
    <source>
        <dbReference type="EMBL" id="QUW03435.1"/>
    </source>
</evidence>
<feature type="repeat" description="NHL" evidence="2">
    <location>
        <begin position="189"/>
        <end position="219"/>
    </location>
</feature>
<dbReference type="InterPro" id="IPR011042">
    <property type="entry name" value="6-blade_b-propeller_TolB-like"/>
</dbReference>
<dbReference type="PANTHER" id="PTHR13833">
    <property type="match status" value="1"/>
</dbReference>
<keyword evidence="5" id="KW-1185">Reference proteome</keyword>
<feature type="repeat" description="NHL" evidence="2">
    <location>
        <begin position="617"/>
        <end position="648"/>
    </location>
</feature>
<reference evidence="4 5" key="1">
    <citation type="submission" date="2021-03" db="EMBL/GenBank/DDBJ databases">
        <title>Genomic and phenotypic characterization of Chloracidobacterium isolates provides evidence for multiple species.</title>
        <authorList>
            <person name="Saini M.K."/>
            <person name="Costas A.M.G."/>
            <person name="Tank M."/>
            <person name="Bryant D.A."/>
        </authorList>
    </citation>
    <scope>NUCLEOTIDE SEQUENCE [LARGE SCALE GENOMIC DNA]</scope>
    <source>
        <strain evidence="4 5">BV2-C</strain>
    </source>
</reference>